<dbReference type="GO" id="GO:0005148">
    <property type="term" value="F:prolactin receptor binding"/>
    <property type="evidence" value="ECO:0007669"/>
    <property type="project" value="TreeGrafter"/>
</dbReference>
<comment type="caution">
    <text evidence="6">The sequence shown here is derived from an EMBL/GenBank/DDBJ whole genome shotgun (WGS) entry which is preliminary data.</text>
</comment>
<dbReference type="AlphaFoldDB" id="A0A8J6G5T4"/>
<dbReference type="GO" id="GO:0046872">
    <property type="term" value="F:metal ion binding"/>
    <property type="evidence" value="ECO:0007669"/>
    <property type="project" value="UniProtKB-KW"/>
</dbReference>
<dbReference type="Gene3D" id="1.20.1250.10">
    <property type="match status" value="1"/>
</dbReference>
<evidence type="ECO:0000256" key="5">
    <source>
        <dbReference type="RuleBase" id="RU003618"/>
    </source>
</evidence>
<reference evidence="6" key="1">
    <citation type="submission" date="2020-03" db="EMBL/GenBank/DDBJ databases">
        <title>Studies in the Genomics of Life Span.</title>
        <authorList>
            <person name="Glass D."/>
        </authorList>
    </citation>
    <scope>NUCLEOTIDE SEQUENCE</scope>
    <source>
        <strain evidence="6">LTLLF</strain>
        <tissue evidence="6">Muscle</tissue>
    </source>
</reference>
<dbReference type="GO" id="GO:0005179">
    <property type="term" value="F:hormone activity"/>
    <property type="evidence" value="ECO:0007669"/>
    <property type="project" value="UniProtKB-KW"/>
</dbReference>
<dbReference type="InterPro" id="IPR009079">
    <property type="entry name" value="4_helix_cytokine-like_core"/>
</dbReference>
<comment type="similarity">
    <text evidence="2 5">Belongs to the somatotropin/prolactin family.</text>
</comment>
<dbReference type="GO" id="GO:1903489">
    <property type="term" value="P:positive regulation of lactation"/>
    <property type="evidence" value="ECO:0007669"/>
    <property type="project" value="TreeGrafter"/>
</dbReference>
<accession>A0A8J6G5T4</accession>
<dbReference type="Pfam" id="PF00103">
    <property type="entry name" value="Hormone_1"/>
    <property type="match status" value="1"/>
</dbReference>
<evidence type="ECO:0000313" key="6">
    <source>
        <dbReference type="EMBL" id="KAH0506786.1"/>
    </source>
</evidence>
<proteinExistence type="inferred from homology"/>
<dbReference type="InterPro" id="IPR018116">
    <property type="entry name" value="Somatotropin_CS"/>
</dbReference>
<dbReference type="GO" id="GO:0030879">
    <property type="term" value="P:mammary gland development"/>
    <property type="evidence" value="ECO:0007669"/>
    <property type="project" value="TreeGrafter"/>
</dbReference>
<evidence type="ECO:0000256" key="3">
    <source>
        <dbReference type="ARBA" id="ARBA00022525"/>
    </source>
</evidence>
<dbReference type="PANTHER" id="PTHR11417:SF11">
    <property type="entry name" value="PROLACTIN-4A1"/>
    <property type="match status" value="1"/>
</dbReference>
<keyword evidence="5" id="KW-0372">Hormone</keyword>
<name>A0A8J6G5T4_MICOH</name>
<dbReference type="SUPFAM" id="SSF47266">
    <property type="entry name" value="4-helical cytokines"/>
    <property type="match status" value="1"/>
</dbReference>
<evidence type="ECO:0000256" key="2">
    <source>
        <dbReference type="ARBA" id="ARBA00008474"/>
    </source>
</evidence>
<sequence length="239" mass="27296">MLLLNTLEGLSMPVESLPFRSKSTGTLLLLLVSMVQGENKTSSVNVKVWNISYHSPTGHMLNWAIKSSQDMNHLISELSTYVNKFYAQGRGFNKRIIRCHTSSLSRPKNEEQAQNIESEVLLTLAHTLLQAWVDALHHLWAEMADKLGCTPPILTKALEIKTINRNLLESMKKIACKAKFALGGNVNAPLWSELERLQSPYRDTRYFAFYNLFRCLESDSNDVEMYLKLLKCRMLKSRC</sequence>
<dbReference type="GO" id="GO:0007565">
    <property type="term" value="P:female pregnancy"/>
    <property type="evidence" value="ECO:0007669"/>
    <property type="project" value="TreeGrafter"/>
</dbReference>
<dbReference type="EMBL" id="JAATJU010023900">
    <property type="protein sequence ID" value="KAH0506786.1"/>
    <property type="molecule type" value="Genomic_DNA"/>
</dbReference>
<dbReference type="GO" id="GO:0046427">
    <property type="term" value="P:positive regulation of receptor signaling pathway via JAK-STAT"/>
    <property type="evidence" value="ECO:0007669"/>
    <property type="project" value="TreeGrafter"/>
</dbReference>
<dbReference type="GO" id="GO:0008284">
    <property type="term" value="P:positive regulation of cell population proliferation"/>
    <property type="evidence" value="ECO:0007669"/>
    <property type="project" value="TreeGrafter"/>
</dbReference>
<evidence type="ECO:0000256" key="1">
    <source>
        <dbReference type="ARBA" id="ARBA00004613"/>
    </source>
</evidence>
<feature type="binding site" evidence="4">
    <location>
        <position position="224"/>
    </location>
    <ligand>
        <name>Zn(2+)</name>
        <dbReference type="ChEBI" id="CHEBI:29105"/>
    </ligand>
</feature>
<dbReference type="PROSITE" id="PS00338">
    <property type="entry name" value="SOMATOTROPIN_2"/>
    <property type="match status" value="1"/>
</dbReference>
<comment type="subcellular location">
    <subcellularLocation>
        <location evidence="1 5">Secreted</location>
    </subcellularLocation>
</comment>
<dbReference type="GO" id="GO:0005615">
    <property type="term" value="C:extracellular space"/>
    <property type="evidence" value="ECO:0007669"/>
    <property type="project" value="TreeGrafter"/>
</dbReference>
<keyword evidence="4" id="KW-0479">Metal-binding</keyword>
<gene>
    <name evidence="6" type="ORF">LTLLF_172075</name>
</gene>
<keyword evidence="4" id="KW-0862">Zinc</keyword>
<evidence type="ECO:0000256" key="4">
    <source>
        <dbReference type="PIRSR" id="PIRSR601400-1"/>
    </source>
</evidence>
<dbReference type="PANTHER" id="PTHR11417">
    <property type="entry name" value="SOMATOTROPIN,PROLACTIN"/>
    <property type="match status" value="1"/>
</dbReference>
<dbReference type="Proteomes" id="UP000710432">
    <property type="component" value="Unassembled WGS sequence"/>
</dbReference>
<dbReference type="GO" id="GO:0031667">
    <property type="term" value="P:response to nutrient levels"/>
    <property type="evidence" value="ECO:0007669"/>
    <property type="project" value="TreeGrafter"/>
</dbReference>
<organism evidence="6 7">
    <name type="scientific">Microtus ochrogaster</name>
    <name type="common">Prairie vole</name>
    <dbReference type="NCBI Taxonomy" id="79684"/>
    <lineage>
        <taxon>Eukaryota</taxon>
        <taxon>Metazoa</taxon>
        <taxon>Chordata</taxon>
        <taxon>Craniata</taxon>
        <taxon>Vertebrata</taxon>
        <taxon>Euteleostomi</taxon>
        <taxon>Mammalia</taxon>
        <taxon>Eutheria</taxon>
        <taxon>Euarchontoglires</taxon>
        <taxon>Glires</taxon>
        <taxon>Rodentia</taxon>
        <taxon>Myomorpha</taxon>
        <taxon>Muroidea</taxon>
        <taxon>Cricetidae</taxon>
        <taxon>Arvicolinae</taxon>
        <taxon>Microtus</taxon>
    </lineage>
</organism>
<dbReference type="InterPro" id="IPR001400">
    <property type="entry name" value="Somatotropin/Prolactin"/>
</dbReference>
<evidence type="ECO:0000313" key="7">
    <source>
        <dbReference type="Proteomes" id="UP000710432"/>
    </source>
</evidence>
<protein>
    <submittedName>
        <fullName evidence="6">Prolactin-4A1</fullName>
    </submittedName>
</protein>
<dbReference type="PRINTS" id="PR00836">
    <property type="entry name" value="SOMATOTROPIN"/>
</dbReference>
<keyword evidence="3" id="KW-0964">Secreted</keyword>